<dbReference type="InterPro" id="IPR019425">
    <property type="entry name" value="7TM_GPCR_serpentine_rcpt_Srt"/>
</dbReference>
<keyword evidence="5 11" id="KW-0812">Transmembrane</keyword>
<proteinExistence type="inferred from homology"/>
<dbReference type="PANTHER" id="PTHR21522">
    <property type="entry name" value="PROTON CHANNEL OTOP"/>
    <property type="match status" value="1"/>
</dbReference>
<evidence type="ECO:0008006" key="15">
    <source>
        <dbReference type="Google" id="ProtNLM"/>
    </source>
</evidence>
<dbReference type="GO" id="GO:0005886">
    <property type="term" value="C:plasma membrane"/>
    <property type="evidence" value="ECO:0007669"/>
    <property type="project" value="UniProtKB-SubCell"/>
</dbReference>
<feature type="transmembrane region" description="Helical" evidence="11">
    <location>
        <begin position="384"/>
        <end position="408"/>
    </location>
</feature>
<feature type="signal peptide" evidence="12">
    <location>
        <begin position="1"/>
        <end position="21"/>
    </location>
</feature>
<reference evidence="13" key="1">
    <citation type="submission" date="2020-10" db="EMBL/GenBank/DDBJ databases">
        <authorList>
            <person name="Kikuchi T."/>
        </authorList>
    </citation>
    <scope>NUCLEOTIDE SEQUENCE</scope>
    <source>
        <strain evidence="13">NKZ352</strain>
    </source>
</reference>
<comment type="caution">
    <text evidence="13">The sequence shown here is derived from an EMBL/GenBank/DDBJ whole genome shotgun (WGS) entry which is preliminary data.</text>
</comment>
<dbReference type="AlphaFoldDB" id="A0A8S1H8A7"/>
<keyword evidence="12" id="KW-0732">Signal</keyword>
<evidence type="ECO:0000256" key="11">
    <source>
        <dbReference type="SAM" id="Phobius"/>
    </source>
</evidence>
<evidence type="ECO:0000256" key="7">
    <source>
        <dbReference type="ARBA" id="ARBA00022989"/>
    </source>
</evidence>
<dbReference type="SUPFAM" id="SSF81321">
    <property type="entry name" value="Family A G protein-coupled receptor-like"/>
    <property type="match status" value="1"/>
</dbReference>
<keyword evidence="14" id="KW-1185">Reference proteome</keyword>
<evidence type="ECO:0000256" key="10">
    <source>
        <dbReference type="ARBA" id="ARBA00023303"/>
    </source>
</evidence>
<feature type="transmembrane region" description="Helical" evidence="11">
    <location>
        <begin position="646"/>
        <end position="664"/>
    </location>
</feature>
<evidence type="ECO:0000256" key="9">
    <source>
        <dbReference type="ARBA" id="ARBA00023136"/>
    </source>
</evidence>
<name>A0A8S1H8A7_9PELO</name>
<keyword evidence="8" id="KW-0406">Ion transport</keyword>
<dbReference type="Pfam" id="PF03189">
    <property type="entry name" value="Otopetrin"/>
    <property type="match status" value="1"/>
</dbReference>
<feature type="transmembrane region" description="Helical" evidence="11">
    <location>
        <begin position="342"/>
        <end position="363"/>
    </location>
</feature>
<dbReference type="Proteomes" id="UP000835052">
    <property type="component" value="Unassembled WGS sequence"/>
</dbReference>
<evidence type="ECO:0000313" key="14">
    <source>
        <dbReference type="Proteomes" id="UP000835052"/>
    </source>
</evidence>
<evidence type="ECO:0000256" key="5">
    <source>
        <dbReference type="ARBA" id="ARBA00022692"/>
    </source>
</evidence>
<feature type="transmembrane region" description="Helical" evidence="11">
    <location>
        <begin position="705"/>
        <end position="724"/>
    </location>
</feature>
<comment type="similarity">
    <text evidence="2">Belongs to the otopetrin family.</text>
</comment>
<comment type="subcellular location">
    <subcellularLocation>
        <location evidence="1">Cell membrane</location>
        <topology evidence="1">Multi-pass membrane protein</topology>
    </subcellularLocation>
</comment>
<feature type="transmembrane region" description="Helical" evidence="11">
    <location>
        <begin position="745"/>
        <end position="766"/>
    </location>
</feature>
<feature type="chain" id="PRO_5035778463" description="G protein-coupled receptor" evidence="12">
    <location>
        <begin position="22"/>
        <end position="830"/>
    </location>
</feature>
<accession>A0A8S1H8A7</accession>
<feature type="transmembrane region" description="Helical" evidence="11">
    <location>
        <begin position="310"/>
        <end position="330"/>
    </location>
</feature>
<feature type="transmembrane region" description="Helical" evidence="11">
    <location>
        <begin position="147"/>
        <end position="165"/>
    </location>
</feature>
<feature type="transmembrane region" description="Helical" evidence="11">
    <location>
        <begin position="112"/>
        <end position="135"/>
    </location>
</feature>
<keyword evidence="9 11" id="KW-0472">Membrane</keyword>
<organism evidence="13 14">
    <name type="scientific">Caenorhabditis auriculariae</name>
    <dbReference type="NCBI Taxonomy" id="2777116"/>
    <lineage>
        <taxon>Eukaryota</taxon>
        <taxon>Metazoa</taxon>
        <taxon>Ecdysozoa</taxon>
        <taxon>Nematoda</taxon>
        <taxon>Chromadorea</taxon>
        <taxon>Rhabditida</taxon>
        <taxon>Rhabditina</taxon>
        <taxon>Rhabditomorpha</taxon>
        <taxon>Rhabditoidea</taxon>
        <taxon>Rhabditidae</taxon>
        <taxon>Peloderinae</taxon>
        <taxon>Caenorhabditis</taxon>
    </lineage>
</organism>
<keyword evidence="6" id="KW-0375">Hydrogen ion transport</keyword>
<dbReference type="OrthoDB" id="6429739at2759"/>
<keyword evidence="4" id="KW-1003">Cell membrane</keyword>
<evidence type="ECO:0000256" key="8">
    <source>
        <dbReference type="ARBA" id="ARBA00023065"/>
    </source>
</evidence>
<keyword evidence="3" id="KW-0813">Transport</keyword>
<feature type="transmembrane region" description="Helical" evidence="11">
    <location>
        <begin position="41"/>
        <end position="62"/>
    </location>
</feature>
<keyword evidence="10" id="KW-0407">Ion channel</keyword>
<evidence type="ECO:0000256" key="3">
    <source>
        <dbReference type="ARBA" id="ARBA00022448"/>
    </source>
</evidence>
<evidence type="ECO:0000256" key="1">
    <source>
        <dbReference type="ARBA" id="ARBA00004651"/>
    </source>
</evidence>
<keyword evidence="7 11" id="KW-1133">Transmembrane helix</keyword>
<dbReference type="Pfam" id="PF10321">
    <property type="entry name" value="7TM_GPCR_Srt"/>
    <property type="match status" value="1"/>
</dbReference>
<gene>
    <name evidence="13" type="ORF">CAUJ_LOCUS8575</name>
</gene>
<dbReference type="Gene3D" id="1.20.1070.10">
    <property type="entry name" value="Rhodopsin 7-helix transmembrane proteins"/>
    <property type="match status" value="1"/>
</dbReference>
<dbReference type="GO" id="GO:0015252">
    <property type="term" value="F:proton channel activity"/>
    <property type="evidence" value="ECO:0007669"/>
    <property type="project" value="InterPro"/>
</dbReference>
<evidence type="ECO:0000256" key="4">
    <source>
        <dbReference type="ARBA" id="ARBA00022475"/>
    </source>
</evidence>
<dbReference type="InterPro" id="IPR004878">
    <property type="entry name" value="Otopetrin"/>
</dbReference>
<evidence type="ECO:0000256" key="6">
    <source>
        <dbReference type="ARBA" id="ARBA00022781"/>
    </source>
</evidence>
<evidence type="ECO:0000256" key="12">
    <source>
        <dbReference type="SAM" id="SignalP"/>
    </source>
</evidence>
<feature type="transmembrane region" description="Helical" evidence="11">
    <location>
        <begin position="570"/>
        <end position="593"/>
    </location>
</feature>
<sequence>MLTACTVFYALFLTIFSLVLELSHLLNDENQRKINTKDMIFGLYMYGCSLLFFLYMYIVLLLNPRWYSTMDYLKKLLSICFRPKKTSSSDSLSSAAATVRKVTHSSPSAGSLFLRLGCIVFGVVGVVYYAFLVFLCTSDDKCTNLSIALDVSAILFIFIQMHFIFCNWKLSITGSHMVSRLGTMHLIAANLWTWIRYVLMEESVMEKEIKEVFKNKNYSLSYDYESSSSSEEFGSSRGKHHGDTSGCQAAECLLGSVSEVMFTAIVEYSLIAAAVMYIVWRNIGRHNIGSTYVKRKHQIRVDCSKTTTGLFLGLAFLAFTFTSMVVYYGYTILKRSKHAAFVYAFTEIIQYVFSTIGCVLAIYQMRALKYFHKPPVRGPRDQELLDQILLSVGLVGELIYSVAGLVGLTGEVSWTPLVFTLLFVHICRLIQIGTQTFLLYVAKSVRIGSEDREAQPGKQAITFLLTANVSIFFMNLFESEKAGVSEIIINYYGKRSWVFLVRSFSPLTIFYRFHSSVCFAEIWKNVYATKSINGGVPPIPSSNSILYFTVLVSIFRSKALWALPCYRIMFFLGLSDSCCLIFCADFAGFYSIVGLHPCYNIHFTYVTGCLVFGLWHMSCAYVILLAFDRTCEIVAPHACRFLFEGLWFKILLSLPVFYFIYFTFFTKPTFFQPDISAFLLNPMSKATEGFDRGLYTVEAYLFNNFFVMISIAITYIFICSYLLFQTYSMKTVQTSSTKIARMVTYQSLIVCTCHFIGCFLYVYIQYFEMAPFFNVICHLAWIGNHSLPPVIYTLFNASLRAEMINLIFPKRKNNSSVILVEDITGGTKTA</sequence>
<feature type="transmembrane region" description="Helical" evidence="11">
    <location>
        <begin position="605"/>
        <end position="626"/>
    </location>
</feature>
<dbReference type="PANTHER" id="PTHR21522:SF33">
    <property type="entry name" value="OTOPETRIN-2"/>
    <property type="match status" value="1"/>
</dbReference>
<dbReference type="EMBL" id="CAJGYM010000029">
    <property type="protein sequence ID" value="CAD6192656.1"/>
    <property type="molecule type" value="Genomic_DNA"/>
</dbReference>
<feature type="transmembrane region" description="Helical" evidence="11">
    <location>
        <begin position="414"/>
        <end position="440"/>
    </location>
</feature>
<evidence type="ECO:0000256" key="2">
    <source>
        <dbReference type="ARBA" id="ARBA00006513"/>
    </source>
</evidence>
<evidence type="ECO:0000313" key="13">
    <source>
        <dbReference type="EMBL" id="CAD6192656.1"/>
    </source>
</evidence>
<feature type="transmembrane region" description="Helical" evidence="11">
    <location>
        <begin position="260"/>
        <end position="280"/>
    </location>
</feature>
<protein>
    <recommendedName>
        <fullName evidence="15">G protein-coupled receptor</fullName>
    </recommendedName>
</protein>